<dbReference type="PANTHER" id="PTHR23028">
    <property type="entry name" value="ACETYLTRANSFERASE"/>
    <property type="match status" value="1"/>
</dbReference>
<evidence type="ECO:0000313" key="3">
    <source>
        <dbReference type="EMBL" id="KAA1188023.1"/>
    </source>
</evidence>
<proteinExistence type="predicted"/>
<feature type="transmembrane region" description="Helical" evidence="1">
    <location>
        <begin position="123"/>
        <end position="151"/>
    </location>
</feature>
<dbReference type="GO" id="GO:0016020">
    <property type="term" value="C:membrane"/>
    <property type="evidence" value="ECO:0007669"/>
    <property type="project" value="TreeGrafter"/>
</dbReference>
<keyword evidence="1" id="KW-0472">Membrane</keyword>
<dbReference type="GO" id="GO:0016747">
    <property type="term" value="F:acyltransferase activity, transferring groups other than amino-acyl groups"/>
    <property type="evidence" value="ECO:0007669"/>
    <property type="project" value="InterPro"/>
</dbReference>
<evidence type="ECO:0000256" key="1">
    <source>
        <dbReference type="SAM" id="Phobius"/>
    </source>
</evidence>
<dbReference type="Pfam" id="PF01757">
    <property type="entry name" value="Acyl_transf_3"/>
    <property type="match status" value="1"/>
</dbReference>
<gene>
    <name evidence="3" type="ORF">F0L16_12080</name>
</gene>
<comment type="caution">
    <text evidence="3">The sequence shown here is derived from an EMBL/GenBank/DDBJ whole genome shotgun (WGS) entry which is preliminary data.</text>
</comment>
<dbReference type="AlphaFoldDB" id="A0A5B0WM15"/>
<feature type="transmembrane region" description="Helical" evidence="1">
    <location>
        <begin position="82"/>
        <end position="103"/>
    </location>
</feature>
<dbReference type="Proteomes" id="UP000322184">
    <property type="component" value="Unassembled WGS sequence"/>
</dbReference>
<dbReference type="InterPro" id="IPR050879">
    <property type="entry name" value="Acyltransferase_3"/>
</dbReference>
<protein>
    <submittedName>
        <fullName evidence="3">Acyltransferase</fullName>
    </submittedName>
</protein>
<dbReference type="EMBL" id="VTUW01000020">
    <property type="protein sequence ID" value="KAA1188023.1"/>
    <property type="molecule type" value="Genomic_DNA"/>
</dbReference>
<dbReference type="GO" id="GO:0000271">
    <property type="term" value="P:polysaccharide biosynthetic process"/>
    <property type="evidence" value="ECO:0007669"/>
    <property type="project" value="TreeGrafter"/>
</dbReference>
<name>A0A5B0WM15_9GAMM</name>
<keyword evidence="3" id="KW-0808">Transferase</keyword>
<sequence length="177" mass="20154">MIMVLTIQMLRGIAALLVVMFHIRGTLNGVYAQSNLGDLLFLSGPAGVDLFFVISGFIICLSSKKNEEHKVGKFAIRRLFRVYPLFFVSLVAYQIFVFPEFHIDSFFRSAFLLPRDYSGNAPYFGYNLLFPAWTLLFEVTFYALFTVALAVSHKHRVKICSAIIISIYILRYCKLAA</sequence>
<keyword evidence="3" id="KW-0012">Acyltransferase</keyword>
<reference evidence="3 4" key="1">
    <citation type="submission" date="2019-09" db="EMBL/GenBank/DDBJ databases">
        <title>Whole genome sequence of Photorhabdus heterorhabditis strain ETL (Enterobacteriales: Enterobacteriaceae) a bacterial symbiont of Heterorhabditis zealandica strain ETL (Rhabditida: Heterorhabditidae).</title>
        <authorList>
            <person name="Lulamba T.E."/>
            <person name="Serepa-Dlamini M.H."/>
        </authorList>
    </citation>
    <scope>NUCLEOTIDE SEQUENCE [LARGE SCALE GENOMIC DNA]</scope>
    <source>
        <strain evidence="3 4">ETL</strain>
    </source>
</reference>
<evidence type="ECO:0000259" key="2">
    <source>
        <dbReference type="Pfam" id="PF01757"/>
    </source>
</evidence>
<keyword evidence="1" id="KW-0812">Transmembrane</keyword>
<feature type="transmembrane region" description="Helical" evidence="1">
    <location>
        <begin position="42"/>
        <end position="61"/>
    </location>
</feature>
<dbReference type="PANTHER" id="PTHR23028:SF53">
    <property type="entry name" value="ACYL_TRANSF_3 DOMAIN-CONTAINING PROTEIN"/>
    <property type="match status" value="1"/>
</dbReference>
<feature type="domain" description="Acyltransferase 3" evidence="2">
    <location>
        <begin position="7"/>
        <end position="170"/>
    </location>
</feature>
<evidence type="ECO:0000313" key="4">
    <source>
        <dbReference type="Proteomes" id="UP000322184"/>
    </source>
</evidence>
<organism evidence="3 4">
    <name type="scientific">Photorhabdus heterorhabditis</name>
    <dbReference type="NCBI Taxonomy" id="880156"/>
    <lineage>
        <taxon>Bacteria</taxon>
        <taxon>Pseudomonadati</taxon>
        <taxon>Pseudomonadota</taxon>
        <taxon>Gammaproteobacteria</taxon>
        <taxon>Enterobacterales</taxon>
        <taxon>Morganellaceae</taxon>
        <taxon>Photorhabdus</taxon>
    </lineage>
</organism>
<keyword evidence="1" id="KW-1133">Transmembrane helix</keyword>
<dbReference type="InterPro" id="IPR002656">
    <property type="entry name" value="Acyl_transf_3_dom"/>
</dbReference>
<accession>A0A5B0WM15</accession>